<dbReference type="PANTHER" id="PTHR44051:SF8">
    <property type="entry name" value="GLUTATHIONE S-TRANSFERASE GSTA"/>
    <property type="match status" value="1"/>
</dbReference>
<sequence>MDTLYYSPGACSLAVHIALEEIGRPFDTVRVPIPEGAHLRPEYLAINPRARVPALRTEGTVITETGAILSYLADRERTSAAQALAPEPGTLARARFQEWLAWLSSSVHVAFAQIWRGERFSDDASAHGIIAETGRRRVRSFFHEIDAKLAGVANRTHALEEGYSAVDPYLAVMYRWGHRIGEPMDGYRSLERLAHEVAARPAAQRALAREGVTLTT</sequence>
<gene>
    <name evidence="2" type="ORF">LZC95_00530</name>
</gene>
<dbReference type="InterPro" id="IPR036249">
    <property type="entry name" value="Thioredoxin-like_sf"/>
</dbReference>
<feature type="domain" description="GST N-terminal" evidence="1">
    <location>
        <begin position="1"/>
        <end position="80"/>
    </location>
</feature>
<keyword evidence="3" id="KW-1185">Reference proteome</keyword>
<accession>A0ABZ2K9G6</accession>
<dbReference type="PANTHER" id="PTHR44051">
    <property type="entry name" value="GLUTATHIONE S-TRANSFERASE-RELATED"/>
    <property type="match status" value="1"/>
</dbReference>
<dbReference type="Pfam" id="PF13409">
    <property type="entry name" value="GST_N_2"/>
    <property type="match status" value="1"/>
</dbReference>
<name>A0ABZ2K9G6_9BACT</name>
<dbReference type="InterPro" id="IPR040079">
    <property type="entry name" value="Glutathione_S-Trfase"/>
</dbReference>
<dbReference type="EMBL" id="CP089982">
    <property type="protein sequence ID" value="WXA95325.1"/>
    <property type="molecule type" value="Genomic_DNA"/>
</dbReference>
<evidence type="ECO:0000259" key="1">
    <source>
        <dbReference type="PROSITE" id="PS50404"/>
    </source>
</evidence>
<dbReference type="SFLD" id="SFLDG01150">
    <property type="entry name" value="Main.1:_Beta-like"/>
    <property type="match status" value="1"/>
</dbReference>
<organism evidence="2 3">
    <name type="scientific">Pendulispora brunnea</name>
    <dbReference type="NCBI Taxonomy" id="2905690"/>
    <lineage>
        <taxon>Bacteria</taxon>
        <taxon>Pseudomonadati</taxon>
        <taxon>Myxococcota</taxon>
        <taxon>Myxococcia</taxon>
        <taxon>Myxococcales</taxon>
        <taxon>Sorangiineae</taxon>
        <taxon>Pendulisporaceae</taxon>
        <taxon>Pendulispora</taxon>
    </lineage>
</organism>
<evidence type="ECO:0000313" key="3">
    <source>
        <dbReference type="Proteomes" id="UP001379533"/>
    </source>
</evidence>
<evidence type="ECO:0000313" key="2">
    <source>
        <dbReference type="EMBL" id="WXA95325.1"/>
    </source>
</evidence>
<proteinExistence type="predicted"/>
<dbReference type="SUPFAM" id="SSF52833">
    <property type="entry name" value="Thioredoxin-like"/>
    <property type="match status" value="1"/>
</dbReference>
<dbReference type="SUPFAM" id="SSF47616">
    <property type="entry name" value="GST C-terminal domain-like"/>
    <property type="match status" value="1"/>
</dbReference>
<dbReference type="Gene3D" id="1.20.1050.10">
    <property type="match status" value="1"/>
</dbReference>
<dbReference type="CDD" id="cd03188">
    <property type="entry name" value="GST_C_Beta"/>
    <property type="match status" value="1"/>
</dbReference>
<protein>
    <submittedName>
        <fullName evidence="2">Glutathione S-transferase N-terminal domain-containing protein</fullName>
    </submittedName>
</protein>
<dbReference type="Proteomes" id="UP001379533">
    <property type="component" value="Chromosome"/>
</dbReference>
<reference evidence="2 3" key="1">
    <citation type="submission" date="2021-12" db="EMBL/GenBank/DDBJ databases">
        <title>Discovery of the Pendulisporaceae a myxobacterial family with distinct sporulation behavior and unique specialized metabolism.</title>
        <authorList>
            <person name="Garcia R."/>
            <person name="Popoff A."/>
            <person name="Bader C.D."/>
            <person name="Loehr J."/>
            <person name="Walesch S."/>
            <person name="Walt C."/>
            <person name="Boldt J."/>
            <person name="Bunk B."/>
            <person name="Haeckl F.J.F.P.J."/>
            <person name="Gunesch A.P."/>
            <person name="Birkelbach J."/>
            <person name="Nuebel U."/>
            <person name="Pietschmann T."/>
            <person name="Bach T."/>
            <person name="Mueller R."/>
        </authorList>
    </citation>
    <scope>NUCLEOTIDE SEQUENCE [LARGE SCALE GENOMIC DNA]</scope>
    <source>
        <strain evidence="2 3">MSr12523</strain>
    </source>
</reference>
<dbReference type="InterPro" id="IPR004045">
    <property type="entry name" value="Glutathione_S-Trfase_N"/>
</dbReference>
<dbReference type="InterPro" id="IPR036282">
    <property type="entry name" value="Glutathione-S-Trfase_C_sf"/>
</dbReference>
<dbReference type="SFLD" id="SFLDG00358">
    <property type="entry name" value="Main_(cytGST)"/>
    <property type="match status" value="1"/>
</dbReference>
<dbReference type="RefSeq" id="WP_394845932.1">
    <property type="nucleotide sequence ID" value="NZ_CP089982.1"/>
</dbReference>
<dbReference type="Gene3D" id="3.40.30.10">
    <property type="entry name" value="Glutaredoxin"/>
    <property type="match status" value="1"/>
</dbReference>
<dbReference type="SFLD" id="SFLDS00019">
    <property type="entry name" value="Glutathione_Transferase_(cytos"/>
    <property type="match status" value="1"/>
</dbReference>
<dbReference type="CDD" id="cd03057">
    <property type="entry name" value="GST_N_Beta"/>
    <property type="match status" value="1"/>
</dbReference>
<dbReference type="PROSITE" id="PS50404">
    <property type="entry name" value="GST_NTER"/>
    <property type="match status" value="1"/>
</dbReference>